<name>A0ABP8F3Y7_9ACTN</name>
<sequence>MTAPALTSSVLSVLREHAARVDTQGEFPVKSLTALRESGLLGLLVPRAYGGADGDLRTFVETAQELASACLSTASVWAMHCQQVDAIARFGSGELRDDLLPSVARGETYIASVTTERAKGGHLLSAQQALTQQDGRLYIERRAPVVTGGRHAEGFLITMRAHEDARPDEVSLVYAQREQLDVQESGRWDAMGMRGTESVGLDLAGTVPATHVVGEPGRFRTVAVESMIPLAHLGWAACWLGAARGCLRELVAHVRRPGRSGGPDLTSDLFRERLARIRLDLELTHAYLHRVCQEVSDRRERGESLDAHAVQIHLNSLKLAASELAFRAVDRMVELAGLSAGYAKGSGLPLERCFRDLRSASLNYANDRLWAANGALVLVDRSVTLA</sequence>
<accession>A0ABP8F3Y7</accession>
<evidence type="ECO:0000313" key="8">
    <source>
        <dbReference type="Proteomes" id="UP001501115"/>
    </source>
</evidence>
<proteinExistence type="inferred from homology"/>
<dbReference type="RefSeq" id="WP_345659780.1">
    <property type="nucleotide sequence ID" value="NZ_BAABET010000001.1"/>
</dbReference>
<comment type="similarity">
    <text evidence="2">Belongs to the acyl-CoA dehydrogenase family.</text>
</comment>
<evidence type="ECO:0000259" key="5">
    <source>
        <dbReference type="Pfam" id="PF00441"/>
    </source>
</evidence>
<dbReference type="InterPro" id="IPR013786">
    <property type="entry name" value="AcylCoA_DH/ox_N"/>
</dbReference>
<evidence type="ECO:0000256" key="3">
    <source>
        <dbReference type="ARBA" id="ARBA00022630"/>
    </source>
</evidence>
<dbReference type="Pfam" id="PF00441">
    <property type="entry name" value="Acyl-CoA_dh_1"/>
    <property type="match status" value="1"/>
</dbReference>
<dbReference type="InterPro" id="IPR036250">
    <property type="entry name" value="AcylCo_DH-like_C"/>
</dbReference>
<comment type="caution">
    <text evidence="7">The sequence shown here is derived from an EMBL/GenBank/DDBJ whole genome shotgun (WGS) entry which is preliminary data.</text>
</comment>
<dbReference type="InterPro" id="IPR037069">
    <property type="entry name" value="AcylCoA_DH/ox_N_sf"/>
</dbReference>
<evidence type="ECO:0000259" key="6">
    <source>
        <dbReference type="Pfam" id="PF02771"/>
    </source>
</evidence>
<dbReference type="InterPro" id="IPR009100">
    <property type="entry name" value="AcylCoA_DH/oxidase_NM_dom_sf"/>
</dbReference>
<dbReference type="PANTHER" id="PTHR43884:SF12">
    <property type="entry name" value="ISOVALERYL-COA DEHYDROGENASE, MITOCHONDRIAL-RELATED"/>
    <property type="match status" value="1"/>
</dbReference>
<dbReference type="Proteomes" id="UP001501115">
    <property type="component" value="Unassembled WGS sequence"/>
</dbReference>
<dbReference type="SUPFAM" id="SSF47203">
    <property type="entry name" value="Acyl-CoA dehydrogenase C-terminal domain-like"/>
    <property type="match status" value="1"/>
</dbReference>
<reference evidence="8" key="1">
    <citation type="journal article" date="2019" name="Int. J. Syst. Evol. Microbiol.">
        <title>The Global Catalogue of Microorganisms (GCM) 10K type strain sequencing project: providing services to taxonomists for standard genome sequencing and annotation.</title>
        <authorList>
            <consortium name="The Broad Institute Genomics Platform"/>
            <consortium name="The Broad Institute Genome Sequencing Center for Infectious Disease"/>
            <person name="Wu L."/>
            <person name="Ma J."/>
        </authorList>
    </citation>
    <scope>NUCLEOTIDE SEQUENCE [LARGE SCALE GENOMIC DNA]</scope>
    <source>
        <strain evidence="8">JCM 31290</strain>
    </source>
</reference>
<dbReference type="SUPFAM" id="SSF56645">
    <property type="entry name" value="Acyl-CoA dehydrogenase NM domain-like"/>
    <property type="match status" value="1"/>
</dbReference>
<evidence type="ECO:0000256" key="4">
    <source>
        <dbReference type="ARBA" id="ARBA00022827"/>
    </source>
</evidence>
<comment type="cofactor">
    <cofactor evidence="1">
        <name>FAD</name>
        <dbReference type="ChEBI" id="CHEBI:57692"/>
    </cofactor>
</comment>
<evidence type="ECO:0000256" key="1">
    <source>
        <dbReference type="ARBA" id="ARBA00001974"/>
    </source>
</evidence>
<feature type="domain" description="Acyl-CoA dehydrogenase/oxidase C-terminal" evidence="5">
    <location>
        <begin position="233"/>
        <end position="360"/>
    </location>
</feature>
<gene>
    <name evidence="7" type="ORF">GCM10023086_06380</name>
</gene>
<protein>
    <submittedName>
        <fullName evidence="7">Acyl-CoA dehydrogenase family protein</fullName>
    </submittedName>
</protein>
<dbReference type="Gene3D" id="1.20.140.10">
    <property type="entry name" value="Butyryl-CoA Dehydrogenase, subunit A, domain 3"/>
    <property type="match status" value="1"/>
</dbReference>
<keyword evidence="4" id="KW-0274">FAD</keyword>
<organism evidence="7 8">
    <name type="scientific">Streptomyces venetus</name>
    <dbReference type="NCBI Taxonomy" id="1701086"/>
    <lineage>
        <taxon>Bacteria</taxon>
        <taxon>Bacillati</taxon>
        <taxon>Actinomycetota</taxon>
        <taxon>Actinomycetes</taxon>
        <taxon>Kitasatosporales</taxon>
        <taxon>Streptomycetaceae</taxon>
        <taxon>Streptomyces</taxon>
    </lineage>
</organism>
<keyword evidence="8" id="KW-1185">Reference proteome</keyword>
<dbReference type="PANTHER" id="PTHR43884">
    <property type="entry name" value="ACYL-COA DEHYDROGENASE"/>
    <property type="match status" value="1"/>
</dbReference>
<dbReference type="Gene3D" id="1.10.540.10">
    <property type="entry name" value="Acyl-CoA dehydrogenase/oxidase, N-terminal domain"/>
    <property type="match status" value="1"/>
</dbReference>
<evidence type="ECO:0000256" key="2">
    <source>
        <dbReference type="ARBA" id="ARBA00009347"/>
    </source>
</evidence>
<evidence type="ECO:0000313" key="7">
    <source>
        <dbReference type="EMBL" id="GAA4294348.1"/>
    </source>
</evidence>
<keyword evidence="3" id="KW-0285">Flavoprotein</keyword>
<dbReference type="InterPro" id="IPR046373">
    <property type="entry name" value="Acyl-CoA_Oxase/DH_mid-dom_sf"/>
</dbReference>
<dbReference type="Gene3D" id="2.40.110.10">
    <property type="entry name" value="Butyryl-CoA Dehydrogenase, subunit A, domain 2"/>
    <property type="match status" value="1"/>
</dbReference>
<dbReference type="EMBL" id="BAABET010000001">
    <property type="protein sequence ID" value="GAA4294348.1"/>
    <property type="molecule type" value="Genomic_DNA"/>
</dbReference>
<dbReference type="InterPro" id="IPR009075">
    <property type="entry name" value="AcylCo_DH/oxidase_C"/>
</dbReference>
<dbReference type="PIRSF" id="PIRSF016578">
    <property type="entry name" value="HsaA"/>
    <property type="match status" value="1"/>
</dbReference>
<feature type="domain" description="Acyl-CoA dehydrogenase/oxidase N-terminal" evidence="6">
    <location>
        <begin position="13"/>
        <end position="107"/>
    </location>
</feature>
<dbReference type="Pfam" id="PF02771">
    <property type="entry name" value="Acyl-CoA_dh_N"/>
    <property type="match status" value="1"/>
</dbReference>